<dbReference type="PANTHER" id="PTHR35778">
    <property type="entry name" value="SIGNALING MUCIN HKR1-RELATED"/>
    <property type="match status" value="1"/>
</dbReference>
<feature type="region of interest" description="Disordered" evidence="1">
    <location>
        <begin position="434"/>
        <end position="466"/>
    </location>
</feature>
<dbReference type="GO" id="GO:0001402">
    <property type="term" value="P:signal transduction involved in filamentous growth"/>
    <property type="evidence" value="ECO:0007669"/>
    <property type="project" value="TreeGrafter"/>
</dbReference>
<keyword evidence="2" id="KW-0812">Transmembrane</keyword>
<proteinExistence type="predicted"/>
<dbReference type="GO" id="GO:0005034">
    <property type="term" value="F:osmosensor activity"/>
    <property type="evidence" value="ECO:0007669"/>
    <property type="project" value="InterPro"/>
</dbReference>
<feature type="compositionally biased region" description="Polar residues" evidence="1">
    <location>
        <begin position="135"/>
        <end position="162"/>
    </location>
</feature>
<feature type="compositionally biased region" description="Low complexity" evidence="1">
    <location>
        <begin position="454"/>
        <end position="466"/>
    </location>
</feature>
<dbReference type="KEGG" id="tgb:HG536_0A05430"/>
<dbReference type="GO" id="GO:0006972">
    <property type="term" value="P:hyperosmotic response"/>
    <property type="evidence" value="ECO:0007669"/>
    <property type="project" value="TreeGrafter"/>
</dbReference>
<dbReference type="GeneID" id="59323825"/>
<accession>A0A7G3ZB42</accession>
<name>A0A7G3ZB42_9SACH</name>
<dbReference type="AlphaFoldDB" id="A0A7G3ZB42"/>
<dbReference type="GO" id="GO:0000282">
    <property type="term" value="P:cellular bud site selection"/>
    <property type="evidence" value="ECO:0007669"/>
    <property type="project" value="TreeGrafter"/>
</dbReference>
<feature type="compositionally biased region" description="Polar residues" evidence="1">
    <location>
        <begin position="692"/>
        <end position="706"/>
    </location>
</feature>
<dbReference type="GO" id="GO:0031505">
    <property type="term" value="P:fungal-type cell wall organization"/>
    <property type="evidence" value="ECO:0007669"/>
    <property type="project" value="TreeGrafter"/>
</dbReference>
<feature type="region of interest" description="Disordered" evidence="1">
    <location>
        <begin position="35"/>
        <end position="99"/>
    </location>
</feature>
<evidence type="ECO:0000256" key="1">
    <source>
        <dbReference type="SAM" id="MobiDB-lite"/>
    </source>
</evidence>
<evidence type="ECO:0000313" key="4">
    <source>
        <dbReference type="Proteomes" id="UP000515788"/>
    </source>
</evidence>
<dbReference type="Proteomes" id="UP000515788">
    <property type="component" value="Chromosome 1"/>
</dbReference>
<reference evidence="3 4" key="1">
    <citation type="submission" date="2020-06" db="EMBL/GenBank/DDBJ databases">
        <title>The yeast mating-type switching endonuclease HO is a domesticated member of an unorthodox homing genetic element family.</title>
        <authorList>
            <person name="Coughlan A.Y."/>
            <person name="Lombardi L."/>
            <person name="Braun-Galleani S."/>
            <person name="Martos A.R."/>
            <person name="Galeote V."/>
            <person name="Bigey F."/>
            <person name="Dequin S."/>
            <person name="Byrne K.P."/>
            <person name="Wolfe K.H."/>
        </authorList>
    </citation>
    <scope>NUCLEOTIDE SEQUENCE [LARGE SCALE GENOMIC DNA]</scope>
    <source>
        <strain evidence="3 4">CBS764</strain>
    </source>
</reference>
<dbReference type="InterPro" id="IPR039295">
    <property type="entry name" value="MSB2"/>
</dbReference>
<dbReference type="GO" id="GO:0005576">
    <property type="term" value="C:extracellular region"/>
    <property type="evidence" value="ECO:0007669"/>
    <property type="project" value="TreeGrafter"/>
</dbReference>
<dbReference type="EMBL" id="CP059246">
    <property type="protein sequence ID" value="QLL30728.1"/>
    <property type="molecule type" value="Genomic_DNA"/>
</dbReference>
<protein>
    <submittedName>
        <fullName evidence="3">Uncharacterized protein</fullName>
    </submittedName>
</protein>
<dbReference type="GO" id="GO:0005886">
    <property type="term" value="C:plasma membrane"/>
    <property type="evidence" value="ECO:0007669"/>
    <property type="project" value="InterPro"/>
</dbReference>
<dbReference type="GO" id="GO:0009986">
    <property type="term" value="C:cell surface"/>
    <property type="evidence" value="ECO:0007669"/>
    <property type="project" value="TreeGrafter"/>
</dbReference>
<feature type="compositionally biased region" description="Low complexity" evidence="1">
    <location>
        <begin position="163"/>
        <end position="177"/>
    </location>
</feature>
<evidence type="ECO:0000313" key="3">
    <source>
        <dbReference type="EMBL" id="QLL30728.1"/>
    </source>
</evidence>
<dbReference type="RefSeq" id="XP_037137403.1">
    <property type="nucleotide sequence ID" value="XM_037281508.1"/>
</dbReference>
<dbReference type="GO" id="GO:0030427">
    <property type="term" value="C:site of polarized growth"/>
    <property type="evidence" value="ECO:0007669"/>
    <property type="project" value="TreeGrafter"/>
</dbReference>
<sequence length="843" mass="90949">MELDSQSTEQPSTFAALTLSSLTSLALTVTPGISSLQSLPTTDLTTKPQASSLHDTGKSEPMSLIQSTIQPTASASGIEQVNSYQVSEPRSTSSSATTDIQASAPISISGSFGQESKTVDSFDSLQPTRLIHSSAKLSATPSTASTQGSQNGDYSLTSTNARSEPSSESAVSPVGSSQGSDDLAYPKSSQAATVTQNLGMTTESMGALTTIAASSTASMTTGTWWLPSSIEIQSQTSNAGTSSFNPSVTAILPHVIAPQSTVIPAPGTTKITIGFDRELNFEFLVDHPQSSAQIFAFLPSVLVYPFSANQIKDFNGSKNRNGKFIATCVQSGTTTVAPDSYSFQEIGINLKQTNEYSFVNVSDVTVIEIQPMTLKQRNYLLSIAVVYFPDDFVSELQSYITNTTSGLYHNPNPTLYALAQLIDPSIPLTGLVDGSAGGSSPVSSQDPHSHSQPDASKASSSDGESGSLESTVNSQITFAITKRLVAYLICLVFGTLLWIVASLLMHRYVQNVRNRGANMPIIIEDYEKREYLSADVTSLHSAISSAPNCNGNITQRINKEAASDQHLPGDLVITGDNTVYSVSHDLEYYVAEDGSFYYAGALDSTTDGNESTKHTSPDMEDIDDFLYSAEQQRSSLAMNETSYDIGSLEIDDEGNFVVSDPSEEIEPIALETDNSETVESYNNRNLYKMTETTNSYQSSNEAAQPTDTREASDPSWPIQRFGHGSISRAAYGTYSTDNSDNVAQYLPGGDSIDEYLYDGLIDDFSASGPLEVQIDEMDDDVIDIHVNDLDELDEEMYRRLSKLMEHQQNNESGNLHISNVIAAKAQRSEIKPRSSGRRNDFQF</sequence>
<feature type="compositionally biased region" description="Polar residues" evidence="1">
    <location>
        <begin position="35"/>
        <end position="54"/>
    </location>
</feature>
<dbReference type="OrthoDB" id="3366093at2759"/>
<gene>
    <name evidence="3" type="ORF">HG536_0A05430</name>
</gene>
<evidence type="ECO:0000256" key="2">
    <source>
        <dbReference type="SAM" id="Phobius"/>
    </source>
</evidence>
<keyword evidence="4" id="KW-1185">Reference proteome</keyword>
<dbReference type="PANTHER" id="PTHR35778:SF1">
    <property type="entry name" value="SIGNALING MUCIN HKR1-RELATED"/>
    <property type="match status" value="1"/>
</dbReference>
<feature type="compositionally biased region" description="Polar residues" evidence="1">
    <location>
        <begin position="438"/>
        <end position="453"/>
    </location>
</feature>
<organism evidence="3 4">
    <name type="scientific">Torulaspora globosa</name>
    <dbReference type="NCBI Taxonomy" id="48254"/>
    <lineage>
        <taxon>Eukaryota</taxon>
        <taxon>Fungi</taxon>
        <taxon>Dikarya</taxon>
        <taxon>Ascomycota</taxon>
        <taxon>Saccharomycotina</taxon>
        <taxon>Saccharomycetes</taxon>
        <taxon>Saccharomycetales</taxon>
        <taxon>Saccharomycetaceae</taxon>
        <taxon>Torulaspora</taxon>
    </lineage>
</organism>
<feature type="compositionally biased region" description="Polar residues" evidence="1">
    <location>
        <begin position="64"/>
        <end position="99"/>
    </location>
</feature>
<keyword evidence="2" id="KW-1133">Transmembrane helix</keyword>
<dbReference type="GO" id="GO:0007232">
    <property type="term" value="P:osmosensory signaling pathway via Sho1 osmosensor"/>
    <property type="evidence" value="ECO:0007669"/>
    <property type="project" value="InterPro"/>
</dbReference>
<feature type="transmembrane region" description="Helical" evidence="2">
    <location>
        <begin position="484"/>
        <end position="505"/>
    </location>
</feature>
<keyword evidence="2" id="KW-0472">Membrane</keyword>
<feature type="region of interest" description="Disordered" evidence="1">
    <location>
        <begin position="692"/>
        <end position="716"/>
    </location>
</feature>
<feature type="region of interest" description="Disordered" evidence="1">
    <location>
        <begin position="134"/>
        <end position="188"/>
    </location>
</feature>